<dbReference type="Proteomes" id="UP001495779">
    <property type="component" value="Unassembled WGS sequence"/>
</dbReference>
<evidence type="ECO:0000313" key="7">
    <source>
        <dbReference type="EMBL" id="MER5077632.1"/>
    </source>
</evidence>
<evidence type="ECO:0000313" key="8">
    <source>
        <dbReference type="Proteomes" id="UP001495779"/>
    </source>
</evidence>
<evidence type="ECO:0000256" key="4">
    <source>
        <dbReference type="SAM" id="Phobius"/>
    </source>
</evidence>
<reference evidence="7 8" key="1">
    <citation type="submission" date="2021-04" db="EMBL/GenBank/DDBJ databases">
        <title>Determining the burden of carbapenem-resistant Enterobacterales from a tertiary public heath setting in Bangladesh: a clinical, epidemiological, and molecular study.</title>
        <authorList>
            <person name="Farzana R."/>
            <person name="Walsh T.R."/>
        </authorList>
    </citation>
    <scope>NUCLEOTIDE SEQUENCE [LARGE SCALE GENOMIC DNA]</scope>
    <source>
        <strain evidence="8">dmpro_s316</strain>
        <strain evidence="7">Dmpro_s316</strain>
    </source>
</reference>
<keyword evidence="2 4" id="KW-1133">Transmembrane helix</keyword>
<feature type="transmembrane region" description="Helical" evidence="4">
    <location>
        <begin position="42"/>
        <end position="64"/>
    </location>
</feature>
<sequence length="391" mass="42093">MSKTGKTVFSILTAISFSHLLNDMIQSLILAIYPLLQSDFSLSFAQVGLITLTYQITASLLQPVIGYYTDKHPQPYSLPIGMGFTLTGLLLLAMAETFPVILLAAALVGTGSSVFHPESSRVARMASGGRHGLAQSFFQVGGNLGASLGPLLAALVIEPYGKGNVGWFSLAALLAIVVLLQVSRWYKQQHRAVSKKPVSHVEINVLPRKAVIGSLAILLILIFSKYFYLASISSYYTFYLIEKFGVTVQNAQIHLFIFLFAVAAGTMIGGPVGDKIGRKYVIWFSILGVAPFTLLLPHASLYWTSILTVIIGLILASAFSAILVYAQELIPGKTGMISGLFFGLAFGMGGVGAAVLGQIADKTSIEQVYQYCAFLPLLGIFTVLLPNLEQK</sequence>
<dbReference type="InterPro" id="IPR020846">
    <property type="entry name" value="MFS_dom"/>
</dbReference>
<dbReference type="PANTHER" id="PTHR43129">
    <property type="entry name" value="FOSMIDOMYCIN RESISTANCE PROTEIN"/>
    <property type="match status" value="1"/>
</dbReference>
<name>A0AAI9MWD4_PROST</name>
<comment type="caution">
    <text evidence="6">The sequence shown here is derived from an EMBL/GenBank/DDBJ whole genome shotgun (WGS) entry which is preliminary data.</text>
</comment>
<organism evidence="6">
    <name type="scientific">Providencia stuartii</name>
    <dbReference type="NCBI Taxonomy" id="588"/>
    <lineage>
        <taxon>Bacteria</taxon>
        <taxon>Pseudomonadati</taxon>
        <taxon>Pseudomonadota</taxon>
        <taxon>Gammaproteobacteria</taxon>
        <taxon>Enterobacterales</taxon>
        <taxon>Morganellaceae</taxon>
        <taxon>Providencia</taxon>
    </lineage>
</organism>
<feature type="transmembrane region" description="Helical" evidence="4">
    <location>
        <begin position="210"/>
        <end position="231"/>
    </location>
</feature>
<protein>
    <submittedName>
        <fullName evidence="6">MFS transporter</fullName>
    </submittedName>
</protein>
<dbReference type="CDD" id="cd17478">
    <property type="entry name" value="MFS_FsR"/>
    <property type="match status" value="1"/>
</dbReference>
<dbReference type="PROSITE" id="PS50850">
    <property type="entry name" value="MFS"/>
    <property type="match status" value="1"/>
</dbReference>
<evidence type="ECO:0000259" key="5">
    <source>
        <dbReference type="PROSITE" id="PS50850"/>
    </source>
</evidence>
<dbReference type="PANTHER" id="PTHR43129:SF1">
    <property type="entry name" value="FOSMIDOMYCIN RESISTANCE PROTEIN"/>
    <property type="match status" value="1"/>
</dbReference>
<evidence type="ECO:0000313" key="6">
    <source>
        <dbReference type="EMBL" id="EMP9433005.1"/>
    </source>
</evidence>
<dbReference type="Gene3D" id="1.20.1250.20">
    <property type="entry name" value="MFS general substrate transporter like domains"/>
    <property type="match status" value="1"/>
</dbReference>
<keyword evidence="1 4" id="KW-0812">Transmembrane</keyword>
<proteinExistence type="predicted"/>
<dbReference type="AlphaFoldDB" id="A0AAI9MWD4"/>
<dbReference type="EMBL" id="AAZDVE040000013">
    <property type="protein sequence ID" value="EMP9433005.1"/>
    <property type="molecule type" value="Genomic_DNA"/>
</dbReference>
<feature type="transmembrane region" description="Helical" evidence="4">
    <location>
        <begin position="280"/>
        <end position="296"/>
    </location>
</feature>
<dbReference type="SUPFAM" id="SSF103473">
    <property type="entry name" value="MFS general substrate transporter"/>
    <property type="match status" value="1"/>
</dbReference>
<gene>
    <name evidence="6" type="ORF">JRA39_002056</name>
    <name evidence="7" type="ORF">KDV35_12300</name>
</gene>
<feature type="transmembrane region" description="Helical" evidence="4">
    <location>
        <begin position="166"/>
        <end position="186"/>
    </location>
</feature>
<feature type="transmembrane region" description="Helical" evidence="4">
    <location>
        <begin position="302"/>
        <end position="325"/>
    </location>
</feature>
<reference evidence="6" key="2">
    <citation type="submission" date="2024-02" db="EMBL/GenBank/DDBJ databases">
        <authorList>
            <consortium name="Clinical and Environmental Microbiology Branch: Whole genome sequencing antimicrobial resistance pathogens in the healthcare setting"/>
        </authorList>
    </citation>
    <scope>NUCLEOTIDE SEQUENCE</scope>
    <source>
        <strain evidence="6">2020GO-00142</strain>
    </source>
</reference>
<dbReference type="InterPro" id="IPR036259">
    <property type="entry name" value="MFS_trans_sf"/>
</dbReference>
<evidence type="ECO:0000256" key="3">
    <source>
        <dbReference type="ARBA" id="ARBA00023136"/>
    </source>
</evidence>
<accession>A0AAI9MWD4</accession>
<feature type="transmembrane region" description="Helical" evidence="4">
    <location>
        <begin position="251"/>
        <end position="268"/>
    </location>
</feature>
<feature type="domain" description="Major facilitator superfamily (MFS) profile" evidence="5">
    <location>
        <begin position="11"/>
        <end position="391"/>
    </location>
</feature>
<feature type="transmembrane region" description="Helical" evidence="4">
    <location>
        <begin position="12"/>
        <end position="36"/>
    </location>
</feature>
<dbReference type="GO" id="GO:0022857">
    <property type="term" value="F:transmembrane transporter activity"/>
    <property type="evidence" value="ECO:0007669"/>
    <property type="project" value="InterPro"/>
</dbReference>
<keyword evidence="3 4" id="KW-0472">Membrane</keyword>
<dbReference type="GO" id="GO:0005886">
    <property type="term" value="C:plasma membrane"/>
    <property type="evidence" value="ECO:0007669"/>
    <property type="project" value="TreeGrafter"/>
</dbReference>
<dbReference type="Pfam" id="PF07690">
    <property type="entry name" value="MFS_1"/>
    <property type="match status" value="1"/>
</dbReference>
<evidence type="ECO:0000256" key="2">
    <source>
        <dbReference type="ARBA" id="ARBA00022989"/>
    </source>
</evidence>
<evidence type="ECO:0000256" key="1">
    <source>
        <dbReference type="ARBA" id="ARBA00022692"/>
    </source>
</evidence>
<dbReference type="EMBL" id="JAGSRH010000016">
    <property type="protein sequence ID" value="MER5077632.1"/>
    <property type="molecule type" value="Genomic_DNA"/>
</dbReference>
<dbReference type="InterPro" id="IPR011701">
    <property type="entry name" value="MFS"/>
</dbReference>
<feature type="transmembrane region" description="Helical" evidence="4">
    <location>
        <begin position="368"/>
        <end position="388"/>
    </location>
</feature>
<feature type="transmembrane region" description="Helical" evidence="4">
    <location>
        <begin position="337"/>
        <end position="356"/>
    </location>
</feature>